<comment type="caution">
    <text evidence="2">The sequence shown here is derived from an EMBL/GenBank/DDBJ whole genome shotgun (WGS) entry which is preliminary data.</text>
</comment>
<dbReference type="EMBL" id="JABCKI010000106">
    <property type="protein sequence ID" value="KAG5652686.1"/>
    <property type="molecule type" value="Genomic_DNA"/>
</dbReference>
<dbReference type="AlphaFoldDB" id="A0A9P7GMC9"/>
<dbReference type="Proteomes" id="UP000717328">
    <property type="component" value="Unassembled WGS sequence"/>
</dbReference>
<evidence type="ECO:0000313" key="2">
    <source>
        <dbReference type="EMBL" id="KAG5652686.1"/>
    </source>
</evidence>
<reference evidence="2" key="2">
    <citation type="submission" date="2021-10" db="EMBL/GenBank/DDBJ databases">
        <title>Phylogenomics reveals ancestral predisposition of the termite-cultivated fungus Termitomyces towards a domesticated lifestyle.</title>
        <authorList>
            <person name="Auxier B."/>
            <person name="Grum-Grzhimaylo A."/>
            <person name="Cardenas M.E."/>
            <person name="Lodge J.D."/>
            <person name="Laessoe T."/>
            <person name="Pedersen O."/>
            <person name="Smith M.E."/>
            <person name="Kuyper T.W."/>
            <person name="Franco-Molano E.A."/>
            <person name="Baroni T.J."/>
            <person name="Aanen D.K."/>
        </authorList>
    </citation>
    <scope>NUCLEOTIDE SEQUENCE</scope>
    <source>
        <strain evidence="2">D49</strain>
    </source>
</reference>
<organism evidence="2 3">
    <name type="scientific">Sphagnurus paluster</name>
    <dbReference type="NCBI Taxonomy" id="117069"/>
    <lineage>
        <taxon>Eukaryota</taxon>
        <taxon>Fungi</taxon>
        <taxon>Dikarya</taxon>
        <taxon>Basidiomycota</taxon>
        <taxon>Agaricomycotina</taxon>
        <taxon>Agaricomycetes</taxon>
        <taxon>Agaricomycetidae</taxon>
        <taxon>Agaricales</taxon>
        <taxon>Tricholomatineae</taxon>
        <taxon>Lyophyllaceae</taxon>
        <taxon>Sphagnurus</taxon>
    </lineage>
</organism>
<feature type="compositionally biased region" description="Acidic residues" evidence="1">
    <location>
        <begin position="1"/>
        <end position="12"/>
    </location>
</feature>
<sequence length="340" mass="39028">MPYSYYDEESDEGSYTGTLSSESSGYPAGDIFEVPPDPLYTPSDVELPPFTTEHKEAVDVSSEGSTPIHLLTCDLNADYAVEYTHLLLRGAKDDLLSRLENAWVSSDMRKPFEINLWLLVPEERILNLLMELTERPAADKPIWNAINEKAYEYTLAASKRIETHTIYRLSSASDDKSSLDPAQLETHTHPFHTLPTITSHVHPLFVICHVGRTLASPGYFRNRNSYWSDMKSNTRFNLCMRLFRKWTQEPIVFTSPFYRLPAAKDQREIPGRLDVVSFREAARQRKAYALHLRQKRQRVLERQRLAPDLAKDKRKCLVDDWVHSLDDQVFVEEGGSPSPP</sequence>
<feature type="region of interest" description="Disordered" evidence="1">
    <location>
        <begin position="1"/>
        <end position="27"/>
    </location>
</feature>
<dbReference type="OrthoDB" id="3133596at2759"/>
<gene>
    <name evidence="2" type="ORF">H0H81_004123</name>
</gene>
<reference evidence="2" key="1">
    <citation type="submission" date="2021-02" db="EMBL/GenBank/DDBJ databases">
        <authorList>
            <person name="Nieuwenhuis M."/>
            <person name="Van De Peppel L.J.J."/>
        </authorList>
    </citation>
    <scope>NUCLEOTIDE SEQUENCE</scope>
    <source>
        <strain evidence="2">D49</strain>
    </source>
</reference>
<evidence type="ECO:0000256" key="1">
    <source>
        <dbReference type="SAM" id="MobiDB-lite"/>
    </source>
</evidence>
<accession>A0A9P7GMC9</accession>
<name>A0A9P7GMC9_9AGAR</name>
<evidence type="ECO:0000313" key="3">
    <source>
        <dbReference type="Proteomes" id="UP000717328"/>
    </source>
</evidence>
<keyword evidence="3" id="KW-1185">Reference proteome</keyword>
<protein>
    <submittedName>
        <fullName evidence="2">Uncharacterized protein</fullName>
    </submittedName>
</protein>
<feature type="compositionally biased region" description="Polar residues" evidence="1">
    <location>
        <begin position="13"/>
        <end position="24"/>
    </location>
</feature>
<proteinExistence type="predicted"/>